<protein>
    <submittedName>
        <fullName evidence="2">Uncharacterized protein</fullName>
    </submittedName>
</protein>
<keyword evidence="1" id="KW-0812">Transmembrane</keyword>
<feature type="transmembrane region" description="Helical" evidence="1">
    <location>
        <begin position="38"/>
        <end position="57"/>
    </location>
</feature>
<proteinExistence type="predicted"/>
<sequence>MLITIFSIILILFGGGLIFFTIKEYDRTKSNKYNRIENHIYLGFGLFYVIIGSLIVLKIISGKYIIFAVILFTILEIFIKQKLNQRIK</sequence>
<keyword evidence="1" id="KW-0472">Membrane</keyword>
<keyword evidence="1" id="KW-1133">Transmembrane helix</keyword>
<organism evidence="2">
    <name type="scientific">bioreactor metagenome</name>
    <dbReference type="NCBI Taxonomy" id="1076179"/>
    <lineage>
        <taxon>unclassified sequences</taxon>
        <taxon>metagenomes</taxon>
        <taxon>ecological metagenomes</taxon>
    </lineage>
</organism>
<feature type="transmembrane region" description="Helical" evidence="1">
    <location>
        <begin position="6"/>
        <end position="26"/>
    </location>
</feature>
<dbReference type="EMBL" id="VSSQ01029006">
    <property type="protein sequence ID" value="MPM78944.1"/>
    <property type="molecule type" value="Genomic_DNA"/>
</dbReference>
<accession>A0A645CPY9</accession>
<name>A0A645CPY9_9ZZZZ</name>
<gene>
    <name evidence="2" type="ORF">SDC9_125959</name>
</gene>
<dbReference type="AlphaFoldDB" id="A0A645CPY9"/>
<evidence type="ECO:0000313" key="2">
    <source>
        <dbReference type="EMBL" id="MPM78944.1"/>
    </source>
</evidence>
<comment type="caution">
    <text evidence="2">The sequence shown here is derived from an EMBL/GenBank/DDBJ whole genome shotgun (WGS) entry which is preliminary data.</text>
</comment>
<evidence type="ECO:0000256" key="1">
    <source>
        <dbReference type="SAM" id="Phobius"/>
    </source>
</evidence>
<reference evidence="2" key="1">
    <citation type="submission" date="2019-08" db="EMBL/GenBank/DDBJ databases">
        <authorList>
            <person name="Kucharzyk K."/>
            <person name="Murdoch R.W."/>
            <person name="Higgins S."/>
            <person name="Loffler F."/>
        </authorList>
    </citation>
    <scope>NUCLEOTIDE SEQUENCE</scope>
</reference>
<feature type="transmembrane region" description="Helical" evidence="1">
    <location>
        <begin position="63"/>
        <end position="79"/>
    </location>
</feature>